<keyword evidence="2" id="KW-0830">Ubiquinone</keyword>
<dbReference type="Pfam" id="PF06983">
    <property type="entry name" value="3-dmu-9_3-mt"/>
    <property type="match status" value="1"/>
</dbReference>
<sequence>MPIKGPRVVPCLMFEDQAEQAAEFYVSVFPNSKINAISRYGEAGREIHGKTPGTALTVAFVLDGVSFTALNGPRAEFSEALSLQVVCETQYEVDHYWQKLAQGGSNLQCGWLKDRYGVSWQIVPDCVEQLIADPASSEKVISAIMQMEKIDIAALQQAAK</sequence>
<evidence type="ECO:0000313" key="2">
    <source>
        <dbReference type="EMBL" id="TWT38266.1"/>
    </source>
</evidence>
<comment type="caution">
    <text evidence="2">The sequence shown here is derived from an EMBL/GenBank/DDBJ whole genome shotgun (WGS) entry which is preliminary data.</text>
</comment>
<gene>
    <name evidence="2" type="ORF">KOR34_32350</name>
</gene>
<evidence type="ECO:0000313" key="3">
    <source>
        <dbReference type="Proteomes" id="UP000316714"/>
    </source>
</evidence>
<keyword evidence="2" id="KW-0489">Methyltransferase</keyword>
<dbReference type="SUPFAM" id="SSF54593">
    <property type="entry name" value="Glyoxalase/Bleomycin resistance protein/Dihydroxybiphenyl dioxygenase"/>
    <property type="match status" value="1"/>
</dbReference>
<dbReference type="PANTHER" id="PTHR33990:SF2">
    <property type="entry name" value="PHNB-LIKE DOMAIN-CONTAINING PROTEIN"/>
    <property type="match status" value="1"/>
</dbReference>
<dbReference type="Proteomes" id="UP000316714">
    <property type="component" value="Unassembled WGS sequence"/>
</dbReference>
<dbReference type="Gene3D" id="3.10.180.10">
    <property type="entry name" value="2,3-Dihydroxybiphenyl 1,2-Dioxygenase, domain 1"/>
    <property type="match status" value="1"/>
</dbReference>
<organism evidence="2 3">
    <name type="scientific">Posidoniimonas corsicana</name>
    <dbReference type="NCBI Taxonomy" id="1938618"/>
    <lineage>
        <taxon>Bacteria</taxon>
        <taxon>Pseudomonadati</taxon>
        <taxon>Planctomycetota</taxon>
        <taxon>Planctomycetia</taxon>
        <taxon>Pirellulales</taxon>
        <taxon>Lacipirellulaceae</taxon>
        <taxon>Posidoniimonas</taxon>
    </lineage>
</organism>
<dbReference type="EMBL" id="SIHJ01000001">
    <property type="protein sequence ID" value="TWT38266.1"/>
    <property type="molecule type" value="Genomic_DNA"/>
</dbReference>
<dbReference type="CDD" id="cd06588">
    <property type="entry name" value="PhnB_like"/>
    <property type="match status" value="1"/>
</dbReference>
<dbReference type="InterPro" id="IPR009725">
    <property type="entry name" value="3_dmu_93_MTrfase"/>
</dbReference>
<dbReference type="InterPro" id="IPR028973">
    <property type="entry name" value="PhnB-like"/>
</dbReference>
<evidence type="ECO:0000259" key="1">
    <source>
        <dbReference type="Pfam" id="PF06983"/>
    </source>
</evidence>
<keyword evidence="3" id="KW-1185">Reference proteome</keyword>
<dbReference type="RefSeq" id="WP_146565672.1">
    <property type="nucleotide sequence ID" value="NZ_SIHJ01000001.1"/>
</dbReference>
<dbReference type="PANTHER" id="PTHR33990">
    <property type="entry name" value="PROTEIN YJDN-RELATED"/>
    <property type="match status" value="1"/>
</dbReference>
<dbReference type="OrthoDB" id="9806473at2"/>
<proteinExistence type="predicted"/>
<name>A0A5C5VI40_9BACT</name>
<dbReference type="InterPro" id="IPR029068">
    <property type="entry name" value="Glyas_Bleomycin-R_OHBP_Dase"/>
</dbReference>
<dbReference type="PIRSF" id="PIRSF021700">
    <property type="entry name" value="3_dmu_93_MTrfase"/>
    <property type="match status" value="1"/>
</dbReference>
<reference evidence="2 3" key="1">
    <citation type="submission" date="2019-02" db="EMBL/GenBank/DDBJ databases">
        <title>Deep-cultivation of Planctomycetes and their phenomic and genomic characterization uncovers novel biology.</title>
        <authorList>
            <person name="Wiegand S."/>
            <person name="Jogler M."/>
            <person name="Boedeker C."/>
            <person name="Pinto D."/>
            <person name="Vollmers J."/>
            <person name="Rivas-Marin E."/>
            <person name="Kohn T."/>
            <person name="Peeters S.H."/>
            <person name="Heuer A."/>
            <person name="Rast P."/>
            <person name="Oberbeckmann S."/>
            <person name="Bunk B."/>
            <person name="Jeske O."/>
            <person name="Meyerdierks A."/>
            <person name="Storesund J.E."/>
            <person name="Kallscheuer N."/>
            <person name="Luecker S."/>
            <person name="Lage O.M."/>
            <person name="Pohl T."/>
            <person name="Merkel B.J."/>
            <person name="Hornburger P."/>
            <person name="Mueller R.-W."/>
            <person name="Bruemmer F."/>
            <person name="Labrenz M."/>
            <person name="Spormann A.M."/>
            <person name="Op Den Camp H."/>
            <person name="Overmann J."/>
            <person name="Amann R."/>
            <person name="Jetten M.S.M."/>
            <person name="Mascher T."/>
            <person name="Medema M.H."/>
            <person name="Devos D.P."/>
            <person name="Kaster A.-K."/>
            <person name="Ovreas L."/>
            <person name="Rohde M."/>
            <person name="Galperin M.Y."/>
            <person name="Jogler C."/>
        </authorList>
    </citation>
    <scope>NUCLEOTIDE SEQUENCE [LARGE SCALE GENOMIC DNA]</scope>
    <source>
        <strain evidence="2 3">KOR34</strain>
    </source>
</reference>
<dbReference type="GO" id="GO:0008168">
    <property type="term" value="F:methyltransferase activity"/>
    <property type="evidence" value="ECO:0007669"/>
    <property type="project" value="UniProtKB-KW"/>
</dbReference>
<feature type="domain" description="PhnB-like" evidence="1">
    <location>
        <begin position="7"/>
        <end position="123"/>
    </location>
</feature>
<keyword evidence="2" id="KW-0808">Transferase</keyword>
<accession>A0A5C5VI40</accession>
<protein>
    <submittedName>
        <fullName evidence="2">3-demethylubiquinone-9 3-methyltransferase</fullName>
    </submittedName>
</protein>
<dbReference type="AlphaFoldDB" id="A0A5C5VI40"/>
<dbReference type="GO" id="GO:0032259">
    <property type="term" value="P:methylation"/>
    <property type="evidence" value="ECO:0007669"/>
    <property type="project" value="UniProtKB-KW"/>
</dbReference>